<dbReference type="AlphaFoldDB" id="A0A1I7DQ93"/>
<sequence length="62" mass="6869">MQANDLTISSSKADLDIEMVYAFLSQETAWAKGMPRETFDRAIAGRYVSARMSKAGRSRLPA</sequence>
<accession>A0A1I7DQ93</accession>
<name>A0A1I7DQ93_9BURK</name>
<evidence type="ECO:0000313" key="2">
    <source>
        <dbReference type="Proteomes" id="UP000198844"/>
    </source>
</evidence>
<gene>
    <name evidence="1" type="ORF">SAMN05192563_101117</name>
</gene>
<dbReference type="Gene3D" id="3.40.630.30">
    <property type="match status" value="1"/>
</dbReference>
<evidence type="ECO:0000313" key="1">
    <source>
        <dbReference type="EMBL" id="SFU13868.1"/>
    </source>
</evidence>
<organism evidence="1 2">
    <name type="scientific">Paraburkholderia aspalathi</name>
    <dbReference type="NCBI Taxonomy" id="1324617"/>
    <lineage>
        <taxon>Bacteria</taxon>
        <taxon>Pseudomonadati</taxon>
        <taxon>Pseudomonadota</taxon>
        <taxon>Betaproteobacteria</taxon>
        <taxon>Burkholderiales</taxon>
        <taxon>Burkholderiaceae</taxon>
        <taxon>Paraburkholderia</taxon>
    </lineage>
</organism>
<reference evidence="1 2" key="1">
    <citation type="submission" date="2016-10" db="EMBL/GenBank/DDBJ databases">
        <authorList>
            <person name="de Groot N.N."/>
        </authorList>
    </citation>
    <scope>NUCLEOTIDE SEQUENCE [LARGE SCALE GENOMIC DNA]</scope>
    <source>
        <strain evidence="1 2">LMG 27731</strain>
    </source>
</reference>
<proteinExistence type="predicted"/>
<protein>
    <submittedName>
        <fullName evidence="1">Uncharacterized protein</fullName>
    </submittedName>
</protein>
<dbReference type="EMBL" id="FPBH01000011">
    <property type="protein sequence ID" value="SFU13868.1"/>
    <property type="molecule type" value="Genomic_DNA"/>
</dbReference>
<dbReference type="Proteomes" id="UP000198844">
    <property type="component" value="Unassembled WGS sequence"/>
</dbReference>